<evidence type="ECO:0000256" key="2">
    <source>
        <dbReference type="ARBA" id="ARBA00023136"/>
    </source>
</evidence>
<dbReference type="OrthoDB" id="9793489at2"/>
<dbReference type="SUPFAM" id="SSF56601">
    <property type="entry name" value="beta-lactamase/transpeptidase-like"/>
    <property type="match status" value="1"/>
</dbReference>
<dbReference type="RefSeq" id="WP_106522519.1">
    <property type="nucleotide sequence ID" value="NZ_PYGD01000002.1"/>
</dbReference>
<feature type="domain" description="Beta-lactamase-related" evidence="3">
    <location>
        <begin position="42"/>
        <end position="355"/>
    </location>
</feature>
<dbReference type="Gene3D" id="3.40.710.10">
    <property type="entry name" value="DD-peptidase/beta-lactamase superfamily"/>
    <property type="match status" value="1"/>
</dbReference>
<organism evidence="4 5">
    <name type="scientific">Taibaiella chishuiensis</name>
    <dbReference type="NCBI Taxonomy" id="1434707"/>
    <lineage>
        <taxon>Bacteria</taxon>
        <taxon>Pseudomonadati</taxon>
        <taxon>Bacteroidota</taxon>
        <taxon>Chitinophagia</taxon>
        <taxon>Chitinophagales</taxon>
        <taxon>Chitinophagaceae</taxon>
        <taxon>Taibaiella</taxon>
    </lineage>
</organism>
<dbReference type="AlphaFoldDB" id="A0A2P8D8G2"/>
<dbReference type="PANTHER" id="PTHR46825">
    <property type="entry name" value="D-ALANYL-D-ALANINE-CARBOXYPEPTIDASE/ENDOPEPTIDASE AMPH"/>
    <property type="match status" value="1"/>
</dbReference>
<accession>A0A2P8D8G2</accession>
<evidence type="ECO:0000313" key="5">
    <source>
        <dbReference type="Proteomes" id="UP000240572"/>
    </source>
</evidence>
<evidence type="ECO:0000313" key="4">
    <source>
        <dbReference type="EMBL" id="PSK93526.1"/>
    </source>
</evidence>
<name>A0A2P8D8G2_9BACT</name>
<dbReference type="EMBL" id="PYGD01000002">
    <property type="protein sequence ID" value="PSK93526.1"/>
    <property type="molecule type" value="Genomic_DNA"/>
</dbReference>
<dbReference type="InterPro" id="IPR050491">
    <property type="entry name" value="AmpC-like"/>
</dbReference>
<dbReference type="PROSITE" id="PS51257">
    <property type="entry name" value="PROKAR_LIPOPROTEIN"/>
    <property type="match status" value="1"/>
</dbReference>
<keyword evidence="5" id="KW-1185">Reference proteome</keyword>
<evidence type="ECO:0000256" key="1">
    <source>
        <dbReference type="ARBA" id="ARBA00004370"/>
    </source>
</evidence>
<comment type="subcellular location">
    <subcellularLocation>
        <location evidence="1">Membrane</location>
    </subcellularLocation>
</comment>
<protein>
    <submittedName>
        <fullName evidence="4">CubicO group peptidase (Beta-lactamase class C family)</fullName>
    </submittedName>
</protein>
<dbReference type="Pfam" id="PF00144">
    <property type="entry name" value="Beta-lactamase"/>
    <property type="match status" value="1"/>
</dbReference>
<dbReference type="InterPro" id="IPR012338">
    <property type="entry name" value="Beta-lactam/transpept-like"/>
</dbReference>
<keyword evidence="2" id="KW-0472">Membrane</keyword>
<dbReference type="Proteomes" id="UP000240572">
    <property type="component" value="Unassembled WGS sequence"/>
</dbReference>
<reference evidence="4 5" key="1">
    <citation type="submission" date="2018-03" db="EMBL/GenBank/DDBJ databases">
        <title>Genomic Encyclopedia of Type Strains, Phase III (KMG-III): the genomes of soil and plant-associated and newly described type strains.</title>
        <authorList>
            <person name="Whitman W."/>
        </authorList>
    </citation>
    <scope>NUCLEOTIDE SEQUENCE [LARGE SCALE GENOMIC DNA]</scope>
    <source>
        <strain evidence="4 5">CGMCC 1.12700</strain>
    </source>
</reference>
<dbReference type="InterPro" id="IPR001466">
    <property type="entry name" value="Beta-lactam-related"/>
</dbReference>
<comment type="caution">
    <text evidence="4">The sequence shown here is derived from an EMBL/GenBank/DDBJ whole genome shotgun (WGS) entry which is preliminary data.</text>
</comment>
<dbReference type="PANTHER" id="PTHR46825:SF11">
    <property type="entry name" value="PENICILLIN-BINDING PROTEIN 4"/>
    <property type="match status" value="1"/>
</dbReference>
<dbReference type="GO" id="GO:0016020">
    <property type="term" value="C:membrane"/>
    <property type="evidence" value="ECO:0007669"/>
    <property type="project" value="UniProtKB-SubCell"/>
</dbReference>
<gene>
    <name evidence="4" type="ORF">B0I18_102496</name>
</gene>
<evidence type="ECO:0000259" key="3">
    <source>
        <dbReference type="Pfam" id="PF00144"/>
    </source>
</evidence>
<proteinExistence type="predicted"/>
<sequence>MKHLLLICFVGAALGCQAQRNTRLASPRAGLDKTHPLTPAFDRFISDYTRSHPFNGTILVQQNGKKIYNRSFGYANFQFDVPNTNDTKYKIASITKLFTAVLVMQLVEQGKVDLQQPIRTYLPGYKGAGGAKVSLFHLLTATSGIESNERDVQGDEIPAMYAKPYTTDELLDLFCSGKLETEPGKVWNYNNADYVILGKIIEAVCGRSYEAVLQERILNPLQMTHTGMFGTTKLIRNLATVYEVNDSARTIEVTPPIYTENYYAAGGLYATADDLLRFANALYGGKLVNAQSLEAIMQPYLENYGLGIWVYDLKVKNGKLRMAERQGAIWGTRTRLLHIFDKDLTIILLSNAQTTDIDALQAKMIGQLLQ</sequence>